<proteinExistence type="predicted"/>
<dbReference type="InterPro" id="IPR001753">
    <property type="entry name" value="Enoyl-CoA_hydra/iso"/>
</dbReference>
<keyword evidence="2" id="KW-1185">Reference proteome</keyword>
<evidence type="ECO:0000313" key="1">
    <source>
        <dbReference type="EMBL" id="MEV0363004.1"/>
    </source>
</evidence>
<comment type="caution">
    <text evidence="1">The sequence shown here is derived from an EMBL/GenBank/DDBJ whole genome shotgun (WGS) entry which is preliminary data.</text>
</comment>
<accession>A0ABV3F5M4</accession>
<dbReference type="SUPFAM" id="SSF52096">
    <property type="entry name" value="ClpP/crotonase"/>
    <property type="match status" value="1"/>
</dbReference>
<organism evidence="1 2">
    <name type="scientific">Nocardia fusca</name>
    <dbReference type="NCBI Taxonomy" id="941183"/>
    <lineage>
        <taxon>Bacteria</taxon>
        <taxon>Bacillati</taxon>
        <taxon>Actinomycetota</taxon>
        <taxon>Actinomycetes</taxon>
        <taxon>Mycobacteriales</taxon>
        <taxon>Nocardiaceae</taxon>
        <taxon>Nocardia</taxon>
    </lineage>
</organism>
<evidence type="ECO:0000313" key="2">
    <source>
        <dbReference type="Proteomes" id="UP001551658"/>
    </source>
</evidence>
<sequence>MGLGRFTDGMCDLITSKLSASAAHESMTTARRYGGSDAAAVGLVDAAVSGSELFDEAMRRGQALAPKAGATRVLIKAELYGFRHGCPGAGAPGQRTLR</sequence>
<dbReference type="Pfam" id="PF00378">
    <property type="entry name" value="ECH_1"/>
    <property type="match status" value="1"/>
</dbReference>
<reference evidence="1 2" key="1">
    <citation type="submission" date="2024-06" db="EMBL/GenBank/DDBJ databases">
        <title>The Natural Products Discovery Center: Release of the First 8490 Sequenced Strains for Exploring Actinobacteria Biosynthetic Diversity.</title>
        <authorList>
            <person name="Kalkreuter E."/>
            <person name="Kautsar S.A."/>
            <person name="Yang D."/>
            <person name="Bader C.D."/>
            <person name="Teijaro C.N."/>
            <person name="Fluegel L."/>
            <person name="Davis C.M."/>
            <person name="Simpson J.R."/>
            <person name="Lauterbach L."/>
            <person name="Steele A.D."/>
            <person name="Gui C."/>
            <person name="Meng S."/>
            <person name="Li G."/>
            <person name="Viehrig K."/>
            <person name="Ye F."/>
            <person name="Su P."/>
            <person name="Kiefer A.F."/>
            <person name="Nichols A."/>
            <person name="Cepeda A.J."/>
            <person name="Yan W."/>
            <person name="Fan B."/>
            <person name="Jiang Y."/>
            <person name="Adhikari A."/>
            <person name="Zheng C.-J."/>
            <person name="Schuster L."/>
            <person name="Cowan T.M."/>
            <person name="Smanski M.J."/>
            <person name="Chevrette M.G."/>
            <person name="De Carvalho L.P.S."/>
            <person name="Shen B."/>
        </authorList>
    </citation>
    <scope>NUCLEOTIDE SEQUENCE [LARGE SCALE GENOMIC DNA]</scope>
    <source>
        <strain evidence="1 2">NPDC050671</strain>
    </source>
</reference>
<dbReference type="EMBL" id="JBFAIH010000004">
    <property type="protein sequence ID" value="MEV0363004.1"/>
    <property type="molecule type" value="Genomic_DNA"/>
</dbReference>
<gene>
    <name evidence="1" type="ORF">AB0H72_09910</name>
</gene>
<dbReference type="Proteomes" id="UP001551658">
    <property type="component" value="Unassembled WGS sequence"/>
</dbReference>
<name>A0ABV3F5M4_9NOCA</name>
<dbReference type="RefSeq" id="WP_357976443.1">
    <property type="nucleotide sequence ID" value="NZ_JBFAIH010000004.1"/>
</dbReference>
<dbReference type="Gene3D" id="3.90.226.10">
    <property type="entry name" value="2-enoyl-CoA Hydratase, Chain A, domain 1"/>
    <property type="match status" value="1"/>
</dbReference>
<protein>
    <submittedName>
        <fullName evidence="1">Enoyl-CoA hydratase-related protein</fullName>
    </submittedName>
</protein>
<dbReference type="InterPro" id="IPR029045">
    <property type="entry name" value="ClpP/crotonase-like_dom_sf"/>
</dbReference>